<dbReference type="STRING" id="340021.TM5383_02825"/>
<evidence type="ECO:0000313" key="10">
    <source>
        <dbReference type="Proteomes" id="UP000051681"/>
    </source>
</evidence>
<dbReference type="Pfam" id="PF01593">
    <property type="entry name" value="Amino_oxidase"/>
    <property type="match status" value="3"/>
</dbReference>
<comment type="catalytic activity">
    <reaction evidence="6">
        <text>L-tryptophan + O2 = indole-3-acetamide + CO2 + H2O</text>
        <dbReference type="Rhea" id="RHEA:16165"/>
        <dbReference type="ChEBI" id="CHEBI:15377"/>
        <dbReference type="ChEBI" id="CHEBI:15379"/>
        <dbReference type="ChEBI" id="CHEBI:16031"/>
        <dbReference type="ChEBI" id="CHEBI:16526"/>
        <dbReference type="ChEBI" id="CHEBI:57912"/>
        <dbReference type="EC" id="1.13.12.3"/>
    </reaction>
</comment>
<proteinExistence type="inferred from homology"/>
<dbReference type="InterPro" id="IPR036188">
    <property type="entry name" value="FAD/NAD-bd_sf"/>
</dbReference>
<protein>
    <recommendedName>
        <fullName evidence="4">Tryptophan 2-monooxygenase</fullName>
        <ecNumber evidence="3">1.13.12.3</ecNumber>
    </recommendedName>
</protein>
<dbReference type="EMBL" id="CYSF01000017">
    <property type="protein sequence ID" value="CUH85591.1"/>
    <property type="molecule type" value="Genomic_DNA"/>
</dbReference>
<feature type="signal peptide" evidence="7">
    <location>
        <begin position="1"/>
        <end position="22"/>
    </location>
</feature>
<dbReference type="SUPFAM" id="SSF54373">
    <property type="entry name" value="FAD-linked reductases, C-terminal domain"/>
    <property type="match status" value="1"/>
</dbReference>
<keyword evidence="5" id="KW-0073">Auxin biosynthesis</keyword>
<feature type="domain" description="Amine oxidase" evidence="8">
    <location>
        <begin position="232"/>
        <end position="410"/>
    </location>
</feature>
<evidence type="ECO:0000256" key="1">
    <source>
        <dbReference type="ARBA" id="ARBA00004814"/>
    </source>
</evidence>
<dbReference type="GO" id="GO:0009851">
    <property type="term" value="P:auxin biosynthetic process"/>
    <property type="evidence" value="ECO:0007669"/>
    <property type="project" value="UniProtKB-KW"/>
</dbReference>
<keyword evidence="10" id="KW-1185">Reference proteome</keyword>
<reference evidence="9 10" key="1">
    <citation type="submission" date="2015-09" db="EMBL/GenBank/DDBJ databases">
        <authorList>
            <consortium name="Swine Surveillance"/>
        </authorList>
    </citation>
    <scope>NUCLEOTIDE SEQUENCE [LARGE SCALE GENOMIC DNA]</scope>
    <source>
        <strain evidence="9 10">CECT 8383</strain>
    </source>
</reference>
<dbReference type="GO" id="GO:0050361">
    <property type="term" value="F:tryptophan 2-monooxygenase activity"/>
    <property type="evidence" value="ECO:0007669"/>
    <property type="project" value="UniProtKB-EC"/>
</dbReference>
<dbReference type="InterPro" id="IPR002937">
    <property type="entry name" value="Amino_oxidase"/>
</dbReference>
<dbReference type="Gene3D" id="3.90.660.10">
    <property type="match status" value="1"/>
</dbReference>
<keyword evidence="9" id="KW-0560">Oxidoreductase</keyword>
<dbReference type="PANTHER" id="PTHR10742:SF410">
    <property type="entry name" value="LYSINE-SPECIFIC HISTONE DEMETHYLASE 2"/>
    <property type="match status" value="1"/>
</dbReference>
<dbReference type="PANTHER" id="PTHR10742">
    <property type="entry name" value="FLAVIN MONOAMINE OXIDASE"/>
    <property type="match status" value="1"/>
</dbReference>
<evidence type="ECO:0000256" key="2">
    <source>
        <dbReference type="ARBA" id="ARBA00005833"/>
    </source>
</evidence>
<evidence type="ECO:0000256" key="6">
    <source>
        <dbReference type="ARBA" id="ARBA00047321"/>
    </source>
</evidence>
<keyword evidence="7" id="KW-0732">Signal</keyword>
<organism evidence="9 10">
    <name type="scientific">Thalassovita mediterranea</name>
    <dbReference type="NCBI Taxonomy" id="340021"/>
    <lineage>
        <taxon>Bacteria</taxon>
        <taxon>Pseudomonadati</taxon>
        <taxon>Pseudomonadota</taxon>
        <taxon>Alphaproteobacteria</taxon>
        <taxon>Rhodobacterales</taxon>
        <taxon>Roseobacteraceae</taxon>
        <taxon>Thalassovita</taxon>
    </lineage>
</organism>
<evidence type="ECO:0000259" key="8">
    <source>
        <dbReference type="Pfam" id="PF01593"/>
    </source>
</evidence>
<comment type="similarity">
    <text evidence="2">Belongs to the tryptophan 2-monooxygenase family.</text>
</comment>
<evidence type="ECO:0000256" key="7">
    <source>
        <dbReference type="SAM" id="SignalP"/>
    </source>
</evidence>
<accession>A0A0P1GS35</accession>
<dbReference type="AlphaFoldDB" id="A0A0P1GS35"/>
<dbReference type="PRINTS" id="PR00419">
    <property type="entry name" value="ADXRDTASE"/>
</dbReference>
<sequence>MDRRRFLASSLAALAAGFTPLAATGQQGRTATGYLRTNWSRDPYSYGSYSFLAQGAWRRDHKQLAETVDGRLFFAGEATHPNYNSTVHAAYESGVFAARAVAAQSGATSRRRAVGIIGAGISGLAAAELLTREGDDVTVLEARDRIGGRIWTEQRLGLPLDLGASWVHGRDGNPLMELAAEVGAETVVTTDSYITRGAGGRAIPDDEVPLWLQNVLSIQHDAGADLSEINALAYWRDLDYDGDDVVFPKGYAQLFDVLTPDMNLQLSRVVSAIDYGGDVVQVTNTQGRQQSFDAVVVTVPLGVLKKGRIAFTPPLPRAKQHAIEVLGMGVLDKVYLRYDHVFWDRDVTWIATPENGLPQGQFNQWLNLYPYLGEPVIMAFNGAQPARDLAGLSDAEVIARAEQTLARAYP</sequence>
<name>A0A0P1GS35_9RHOB</name>
<dbReference type="Proteomes" id="UP000051681">
    <property type="component" value="Unassembled WGS sequence"/>
</dbReference>
<dbReference type="SUPFAM" id="SSF51905">
    <property type="entry name" value="FAD/NAD(P)-binding domain"/>
    <property type="match status" value="2"/>
</dbReference>
<evidence type="ECO:0000313" key="9">
    <source>
        <dbReference type="EMBL" id="CUH85591.1"/>
    </source>
</evidence>
<gene>
    <name evidence="9" type="primary">puo</name>
    <name evidence="9" type="ORF">TM5383_02825</name>
</gene>
<dbReference type="InterPro" id="IPR050281">
    <property type="entry name" value="Flavin_monoamine_oxidase"/>
</dbReference>
<feature type="domain" description="Amine oxidase" evidence="8">
    <location>
        <begin position="121"/>
        <end position="193"/>
    </location>
</feature>
<feature type="chain" id="PRO_5006063708" description="Tryptophan 2-monooxygenase" evidence="7">
    <location>
        <begin position="23"/>
        <end position="410"/>
    </location>
</feature>
<evidence type="ECO:0000256" key="4">
    <source>
        <dbReference type="ARBA" id="ARBA00017871"/>
    </source>
</evidence>
<evidence type="ECO:0000256" key="3">
    <source>
        <dbReference type="ARBA" id="ARBA00012535"/>
    </source>
</evidence>
<evidence type="ECO:0000256" key="5">
    <source>
        <dbReference type="ARBA" id="ARBA00023070"/>
    </source>
</evidence>
<comment type="pathway">
    <text evidence="1">Plant hormone metabolism; auxin biosynthesis.</text>
</comment>
<dbReference type="Gene3D" id="3.50.50.60">
    <property type="entry name" value="FAD/NAD(P)-binding domain"/>
    <property type="match status" value="2"/>
</dbReference>
<dbReference type="EC" id="1.13.12.3" evidence="3"/>
<feature type="domain" description="Amine oxidase" evidence="8">
    <location>
        <begin position="33"/>
        <end position="101"/>
    </location>
</feature>